<reference evidence="1 2" key="1">
    <citation type="submission" date="2019-09" db="EMBL/GenBank/DDBJ databases">
        <title>Genomes of family Cryomorphaceae.</title>
        <authorList>
            <person name="Bowman J.P."/>
        </authorList>
    </citation>
    <scope>NUCLEOTIDE SEQUENCE [LARGE SCALE GENOMIC DNA]</scope>
    <source>
        <strain evidence="1 2">LMG 25704</strain>
    </source>
</reference>
<organism evidence="1 2">
    <name type="scientific">Phaeocystidibacter luteus</name>
    <dbReference type="NCBI Taxonomy" id="911197"/>
    <lineage>
        <taxon>Bacteria</taxon>
        <taxon>Pseudomonadati</taxon>
        <taxon>Bacteroidota</taxon>
        <taxon>Flavobacteriia</taxon>
        <taxon>Flavobacteriales</taxon>
        <taxon>Phaeocystidibacteraceae</taxon>
        <taxon>Phaeocystidibacter</taxon>
    </lineage>
</organism>
<name>A0A6N6RHY2_9FLAO</name>
<dbReference type="RefSeq" id="WP_151666613.1">
    <property type="nucleotide sequence ID" value="NZ_WBVO01000002.1"/>
</dbReference>
<protein>
    <recommendedName>
        <fullName evidence="3">AlgX/AlgJ SGNH hydrolase-like domain-containing protein</fullName>
    </recommendedName>
</protein>
<dbReference type="EMBL" id="WBVO01000002">
    <property type="protein sequence ID" value="KAB2813945.1"/>
    <property type="molecule type" value="Genomic_DNA"/>
</dbReference>
<dbReference type="Proteomes" id="UP000468650">
    <property type="component" value="Unassembled WGS sequence"/>
</dbReference>
<accession>A0A6N6RHY2</accession>
<evidence type="ECO:0008006" key="3">
    <source>
        <dbReference type="Google" id="ProtNLM"/>
    </source>
</evidence>
<evidence type="ECO:0000313" key="2">
    <source>
        <dbReference type="Proteomes" id="UP000468650"/>
    </source>
</evidence>
<dbReference type="OrthoDB" id="5349247at2"/>
<proteinExistence type="predicted"/>
<keyword evidence="2" id="KW-1185">Reference proteome</keyword>
<gene>
    <name evidence="1" type="ORF">F8C67_04470</name>
</gene>
<evidence type="ECO:0000313" key="1">
    <source>
        <dbReference type="EMBL" id="KAB2813945.1"/>
    </source>
</evidence>
<comment type="caution">
    <text evidence="1">The sequence shown here is derived from an EMBL/GenBank/DDBJ whole genome shotgun (WGS) entry which is preliminary data.</text>
</comment>
<dbReference type="AlphaFoldDB" id="A0A6N6RHY2"/>
<sequence>MIKLVWKSALFVLPFVILHLVNERYYADTSNELERIGLIYSSARHAPDTAGVPKMYGELSNVFNRGEREFDYFIIGDSFTRQKRSGFQQKMGELMEGRVTTLTYQHSEMRSPFQELDNLLNGDFFDSVKVDYIILECVERMLIQRAVRFAPDSMTRTYSDVHAEFTRARTAVRRDPVQFFSGNTVKVPLTNLMYLFSDKPLWSQTYVTQIDRPLFMHEPTTLMFYEGELDERVWWENIESPEDSIVKCLKVLMDKADRRGIALYFLPAPDKFTVYRPYMLDDSYPATTPLLSNLEAMNHPRYLPTLSFIQSQIDQVPFYKFDNTHWSEAGSESVAEMVFLRAADLEGVRKD</sequence>